<evidence type="ECO:0008006" key="3">
    <source>
        <dbReference type="Google" id="ProtNLM"/>
    </source>
</evidence>
<name>S0F695_9BACT</name>
<sequence length="91" mass="9821">MKKNFIKTAFVAAFASIAGYGVYTSQQKVEMSDLAKANVEALAQNEDGGSSNSWSCWSQEKKGSGYWRCGNPCKYVDGASGKGTEGKCYKN</sequence>
<dbReference type="EMBL" id="ACBW01000080">
    <property type="protein sequence ID" value="EEF75535.1"/>
    <property type="molecule type" value="Genomic_DNA"/>
</dbReference>
<comment type="caution">
    <text evidence="1">The sequence shown here is derived from an EMBL/GenBank/DDBJ whole genome shotgun (WGS) entry which is preliminary data.</text>
</comment>
<dbReference type="RefSeq" id="WP_008141366.1">
    <property type="nucleotide sequence ID" value="NZ_EQ973634.1"/>
</dbReference>
<dbReference type="Proteomes" id="UP000014073">
    <property type="component" value="Unassembled WGS sequence"/>
</dbReference>
<dbReference type="GeneID" id="78405203"/>
<evidence type="ECO:0000313" key="1">
    <source>
        <dbReference type="EMBL" id="EEF75535.1"/>
    </source>
</evidence>
<proteinExistence type="predicted"/>
<organism evidence="1 2">
    <name type="scientific">Phocaeicola coprophilus DSM 18228 = JCM 13818</name>
    <dbReference type="NCBI Taxonomy" id="547042"/>
    <lineage>
        <taxon>Bacteria</taxon>
        <taxon>Pseudomonadati</taxon>
        <taxon>Bacteroidota</taxon>
        <taxon>Bacteroidia</taxon>
        <taxon>Bacteroidales</taxon>
        <taxon>Bacteroidaceae</taxon>
        <taxon>Phocaeicola</taxon>
    </lineage>
</organism>
<dbReference type="OrthoDB" id="1050460at2"/>
<dbReference type="Pfam" id="PF14055">
    <property type="entry name" value="NVEALA"/>
    <property type="match status" value="1"/>
</dbReference>
<protein>
    <recommendedName>
        <fullName evidence="3">NVEALA protein</fullName>
    </recommendedName>
</protein>
<evidence type="ECO:0000313" key="2">
    <source>
        <dbReference type="Proteomes" id="UP000014073"/>
    </source>
</evidence>
<dbReference type="InterPro" id="IPR025905">
    <property type="entry name" value="NVEALA"/>
</dbReference>
<dbReference type="HOGENOM" id="CLU_173809_0_1_10"/>
<gene>
    <name evidence="1" type="ORF">BACCOPRO_01024</name>
</gene>
<dbReference type="STRING" id="547042.BACCOPRO_01024"/>
<reference evidence="1 2" key="1">
    <citation type="submission" date="2008-12" db="EMBL/GenBank/DDBJ databases">
        <authorList>
            <person name="Fulton L."/>
            <person name="Clifton S."/>
            <person name="Fulton B."/>
            <person name="Xu J."/>
            <person name="Minx P."/>
            <person name="Pepin K.H."/>
            <person name="Johnson M."/>
            <person name="Bhonagiri V."/>
            <person name="Nash W.E."/>
            <person name="Mardis E.R."/>
            <person name="Wilson R.K."/>
        </authorList>
    </citation>
    <scope>NUCLEOTIDE SEQUENCE [LARGE SCALE GENOMIC DNA]</scope>
    <source>
        <strain evidence="1 2">DSM 18228</strain>
    </source>
</reference>
<dbReference type="AlphaFoldDB" id="S0F695"/>
<accession>S0F695</accession>
<keyword evidence="2" id="KW-1185">Reference proteome</keyword>